<reference evidence="3 4" key="2">
    <citation type="submission" date="2017-10" db="EMBL/GenBank/DDBJ databases">
        <authorList>
            <person name="Banno H."/>
            <person name="Chua N.-H."/>
        </authorList>
    </citation>
    <scope>NUCLEOTIDE SEQUENCE [LARGE SCALE GENOMIC DNA]</scope>
    <source>
        <strain evidence="3 4">JK626</strain>
    </source>
</reference>
<feature type="region of interest" description="Disordered" evidence="1">
    <location>
        <begin position="45"/>
        <end position="66"/>
    </location>
</feature>
<dbReference type="RefSeq" id="WP_099391662.1">
    <property type="nucleotide sequence ID" value="NZ_PDYF01000010.1"/>
</dbReference>
<gene>
    <name evidence="3" type="ORF">CSX01_05150</name>
</gene>
<reference evidence="3 4" key="1">
    <citation type="submission" date="2017-10" db="EMBL/GenBank/DDBJ databases">
        <title>Resolving the taxonomy of Roseburia spp., Eubacterium rectale and Agathobacter spp. through phylogenomic analysis.</title>
        <authorList>
            <person name="Sheridan P.O."/>
            <person name="Walker A.W."/>
            <person name="Duncan S.H."/>
            <person name="Scott K.P."/>
            <person name="Toole P.W.O."/>
            <person name="Luis P."/>
            <person name="Flint H.J."/>
        </authorList>
    </citation>
    <scope>NUCLEOTIDE SEQUENCE [LARGE SCALE GENOMIC DNA]</scope>
    <source>
        <strain evidence="3 4">JK626</strain>
    </source>
</reference>
<evidence type="ECO:0000313" key="4">
    <source>
        <dbReference type="Proteomes" id="UP000225889"/>
    </source>
</evidence>
<dbReference type="Proteomes" id="UP000225889">
    <property type="component" value="Unassembled WGS sequence"/>
</dbReference>
<accession>A0A2G3DWT4</accession>
<evidence type="ECO:0000313" key="3">
    <source>
        <dbReference type="EMBL" id="PHU35353.1"/>
    </source>
</evidence>
<evidence type="ECO:0000256" key="1">
    <source>
        <dbReference type="SAM" id="MobiDB-lite"/>
    </source>
</evidence>
<organism evidence="3 4">
    <name type="scientific">Pseudobutyrivibrio ruminis</name>
    <dbReference type="NCBI Taxonomy" id="46206"/>
    <lineage>
        <taxon>Bacteria</taxon>
        <taxon>Bacillati</taxon>
        <taxon>Bacillota</taxon>
        <taxon>Clostridia</taxon>
        <taxon>Lachnospirales</taxon>
        <taxon>Lachnospiraceae</taxon>
        <taxon>Pseudobutyrivibrio</taxon>
    </lineage>
</organism>
<keyword evidence="2" id="KW-1133">Transmembrane helix</keyword>
<dbReference type="EMBL" id="PDYF01000010">
    <property type="protein sequence ID" value="PHU35353.1"/>
    <property type="molecule type" value="Genomic_DNA"/>
</dbReference>
<feature type="compositionally biased region" description="Acidic residues" evidence="1">
    <location>
        <begin position="45"/>
        <end position="59"/>
    </location>
</feature>
<keyword evidence="2" id="KW-0812">Transmembrane</keyword>
<evidence type="ECO:0000256" key="2">
    <source>
        <dbReference type="SAM" id="Phobius"/>
    </source>
</evidence>
<keyword evidence="2" id="KW-0472">Membrane</keyword>
<sequence length="322" mass="35351">MKIDSGIIKMLIVVFAVTIIAALILRHVMEKKGLYDSSTKVETSVEETSEEMVDDEETKEADNESKTVSVGNGYEKISADKAVSENTCVQVEKILTEVTDDGKGNQELKYTSYYMSDVNLTALSDSTADYTQCITEDGFDDSKIEKVSFADAFGFSYQGCTDMAEFFELARKSSGFDYDMTDASYDEEKYELMKEESYEFNGDCSILYSMLGDMDYDRLIQSTCYYSLSELEDGTKYPTMFTAIVQYVKGDITYTKTAYLGFLYYKEGETGGCGCGSDSDCGSCEEESCEGTDGCCGDTDSACPSCGGVGGCTEDCTGNCCK</sequence>
<feature type="transmembrane region" description="Helical" evidence="2">
    <location>
        <begin position="6"/>
        <end position="25"/>
    </location>
</feature>
<proteinExistence type="predicted"/>
<comment type="caution">
    <text evidence="3">The sequence shown here is derived from an EMBL/GenBank/DDBJ whole genome shotgun (WGS) entry which is preliminary data.</text>
</comment>
<name>A0A2G3DWT4_9FIRM</name>
<dbReference type="AlphaFoldDB" id="A0A2G3DWT4"/>
<protein>
    <submittedName>
        <fullName evidence="3">Uncharacterized protein</fullName>
    </submittedName>
</protein>